<proteinExistence type="predicted"/>
<comment type="caution">
    <text evidence="1">The sequence shown here is derived from an EMBL/GenBank/DDBJ whole genome shotgun (WGS) entry which is preliminary data.</text>
</comment>
<accession>N1WDH7</accession>
<reference evidence="1" key="1">
    <citation type="submission" date="2013-03" db="EMBL/GenBank/DDBJ databases">
        <authorList>
            <person name="Harkins D.M."/>
            <person name="Durkin A.S."/>
            <person name="Brinkac L.M."/>
            <person name="Haft D.H."/>
            <person name="Selengut J.D."/>
            <person name="Sanka R."/>
            <person name="DePew J."/>
            <person name="Purushe J."/>
            <person name="Hartskeerl R.A."/>
            <person name="Ahmed A."/>
            <person name="van der Linden H."/>
            <person name="Goris M.G.A."/>
            <person name="Vinetz J.M."/>
            <person name="Sutton G.G."/>
            <person name="Nierman W.C."/>
            <person name="Fouts D.E."/>
        </authorList>
    </citation>
    <scope>NUCLEOTIDE SEQUENCE [LARGE SCALE GENOMIC DNA]</scope>
    <source>
        <strain evidence="1">ICFT</strain>
    </source>
</reference>
<dbReference type="EMBL" id="AOHC02000041">
    <property type="protein sequence ID" value="EMY76970.1"/>
    <property type="molecule type" value="Genomic_DNA"/>
</dbReference>
<evidence type="ECO:0000313" key="2">
    <source>
        <dbReference type="Proteomes" id="UP000012313"/>
    </source>
</evidence>
<name>N1WDH7_9LEPT</name>
<sequence length="71" mass="8953">MKKIEIPLDDLKRIFKFLENVHDWMHQPLYYRNIELVEKFVNENYEEVKELYYHVIWNRLPEGTRNEIEEN</sequence>
<dbReference type="Proteomes" id="UP000012313">
    <property type="component" value="Unassembled WGS sequence"/>
</dbReference>
<organism evidence="1 2">
    <name type="scientific">Leptospira weilii serovar Ranarum str. ICFT</name>
    <dbReference type="NCBI Taxonomy" id="1218598"/>
    <lineage>
        <taxon>Bacteria</taxon>
        <taxon>Pseudomonadati</taxon>
        <taxon>Spirochaetota</taxon>
        <taxon>Spirochaetia</taxon>
        <taxon>Leptospirales</taxon>
        <taxon>Leptospiraceae</taxon>
        <taxon>Leptospira</taxon>
    </lineage>
</organism>
<gene>
    <name evidence="1" type="ORF">LEP1GSC060_3413</name>
</gene>
<protein>
    <submittedName>
        <fullName evidence="1">Uncharacterized protein</fullName>
    </submittedName>
</protein>
<keyword evidence="2" id="KW-1185">Reference proteome</keyword>
<dbReference type="AlphaFoldDB" id="N1WDH7"/>
<evidence type="ECO:0000313" key="1">
    <source>
        <dbReference type="EMBL" id="EMY76970.1"/>
    </source>
</evidence>